<evidence type="ECO:0000313" key="16">
    <source>
        <dbReference type="EMBL" id="HCW93920.1"/>
    </source>
</evidence>
<feature type="binding site" evidence="10 13">
    <location>
        <position position="398"/>
    </location>
    <ligand>
        <name>Mn(2+)</name>
        <dbReference type="ChEBI" id="CHEBI:29035"/>
        <label>1</label>
    </ligand>
</feature>
<keyword evidence="5 10" id="KW-0479">Metal-binding</keyword>
<organism evidence="16 17">
    <name type="scientific">Flexistipes sinusarabici</name>
    <dbReference type="NCBI Taxonomy" id="2352"/>
    <lineage>
        <taxon>Bacteria</taxon>
        <taxon>Pseudomonadati</taxon>
        <taxon>Deferribacterota</taxon>
        <taxon>Deferribacteres</taxon>
        <taxon>Deferribacterales</taxon>
        <taxon>Flexistipitaceae</taxon>
        <taxon>Flexistipes</taxon>
    </lineage>
</organism>
<dbReference type="InterPro" id="IPR036646">
    <property type="entry name" value="PGAM_B_sf"/>
</dbReference>
<feature type="active site" description="Phosphoserine intermediate" evidence="10 11">
    <location>
        <position position="63"/>
    </location>
</feature>
<dbReference type="InterPro" id="IPR011258">
    <property type="entry name" value="BPG-indep_PGM_N"/>
</dbReference>
<comment type="function">
    <text evidence="10">Catalyzes the interconversion of 2-phosphoglycerate and 3-phosphoglycerate.</text>
</comment>
<dbReference type="HAMAP" id="MF_01038">
    <property type="entry name" value="GpmI"/>
    <property type="match status" value="1"/>
</dbReference>
<dbReference type="GO" id="GO:0005737">
    <property type="term" value="C:cytoplasm"/>
    <property type="evidence" value="ECO:0007669"/>
    <property type="project" value="InterPro"/>
</dbReference>
<accession>A0A3D5QE51</accession>
<evidence type="ECO:0000256" key="7">
    <source>
        <dbReference type="ARBA" id="ARBA00023211"/>
    </source>
</evidence>
<feature type="binding site" evidence="10 12">
    <location>
        <begin position="154"/>
        <end position="155"/>
    </location>
    <ligand>
        <name>substrate</name>
    </ligand>
</feature>
<dbReference type="CDD" id="cd16010">
    <property type="entry name" value="iPGM"/>
    <property type="match status" value="1"/>
</dbReference>
<feature type="binding site" evidence="10 13">
    <location>
        <position position="13"/>
    </location>
    <ligand>
        <name>Mn(2+)</name>
        <dbReference type="ChEBI" id="CHEBI:29035"/>
        <label>2</label>
    </ligand>
</feature>
<evidence type="ECO:0000256" key="1">
    <source>
        <dbReference type="ARBA" id="ARBA00000370"/>
    </source>
</evidence>
<dbReference type="SUPFAM" id="SSF64158">
    <property type="entry name" value="2,3-Bisphosphoglycerate-independent phosphoglycerate mutase, substrate-binding domain"/>
    <property type="match status" value="1"/>
</dbReference>
<name>A0A3D5QE51_FLESI</name>
<dbReference type="Pfam" id="PF01676">
    <property type="entry name" value="Metalloenzyme"/>
    <property type="match status" value="1"/>
</dbReference>
<protein>
    <recommendedName>
        <fullName evidence="9 10">2,3-bisphosphoglycerate-independent phosphoglycerate mutase</fullName>
        <shortName evidence="10">BPG-independent PGAM</shortName>
        <shortName evidence="10">Phosphoglyceromutase</shortName>
        <shortName evidence="10">iPGM</shortName>
        <ecNumber evidence="4 10">5.4.2.12</ecNumber>
    </recommendedName>
</protein>
<evidence type="ECO:0000259" key="14">
    <source>
        <dbReference type="Pfam" id="PF01676"/>
    </source>
</evidence>
<dbReference type="PANTHER" id="PTHR31637:SF0">
    <property type="entry name" value="2,3-BISPHOSPHOGLYCERATE-INDEPENDENT PHOSPHOGLYCERATE MUTASE"/>
    <property type="match status" value="1"/>
</dbReference>
<evidence type="ECO:0000256" key="12">
    <source>
        <dbReference type="PIRSR" id="PIRSR001492-2"/>
    </source>
</evidence>
<dbReference type="GO" id="GO:0006007">
    <property type="term" value="P:glucose catabolic process"/>
    <property type="evidence" value="ECO:0007669"/>
    <property type="project" value="InterPro"/>
</dbReference>
<dbReference type="EMBL" id="DPPF01000203">
    <property type="protein sequence ID" value="HCW93920.1"/>
    <property type="molecule type" value="Genomic_DNA"/>
</dbReference>
<dbReference type="SUPFAM" id="SSF53649">
    <property type="entry name" value="Alkaline phosphatase-like"/>
    <property type="match status" value="1"/>
</dbReference>
<feature type="binding site" evidence="10 13">
    <location>
        <position position="63"/>
    </location>
    <ligand>
        <name>Mn(2+)</name>
        <dbReference type="ChEBI" id="CHEBI:29035"/>
        <label>2</label>
    </ligand>
</feature>
<evidence type="ECO:0000256" key="13">
    <source>
        <dbReference type="PIRSR" id="PIRSR001492-3"/>
    </source>
</evidence>
<feature type="binding site" evidence="10 13">
    <location>
        <position position="439"/>
    </location>
    <ligand>
        <name>Mn(2+)</name>
        <dbReference type="ChEBI" id="CHEBI:29035"/>
        <label>2</label>
    </ligand>
</feature>
<feature type="domain" description="Metalloenzyme" evidence="14">
    <location>
        <begin position="6"/>
        <end position="497"/>
    </location>
</feature>
<evidence type="ECO:0000313" key="17">
    <source>
        <dbReference type="Proteomes" id="UP000262325"/>
    </source>
</evidence>
<dbReference type="GO" id="GO:0004619">
    <property type="term" value="F:phosphoglycerate mutase activity"/>
    <property type="evidence" value="ECO:0007669"/>
    <property type="project" value="UniProtKB-UniRule"/>
</dbReference>
<evidence type="ECO:0000259" key="15">
    <source>
        <dbReference type="Pfam" id="PF06415"/>
    </source>
</evidence>
<dbReference type="PIRSF" id="PIRSF001492">
    <property type="entry name" value="IPGAM"/>
    <property type="match status" value="1"/>
</dbReference>
<dbReference type="GO" id="GO:0030145">
    <property type="term" value="F:manganese ion binding"/>
    <property type="evidence" value="ECO:0007669"/>
    <property type="project" value="UniProtKB-UniRule"/>
</dbReference>
<feature type="binding site" evidence="10 12">
    <location>
        <position position="192"/>
    </location>
    <ligand>
        <name>substrate</name>
    </ligand>
</feature>
<evidence type="ECO:0000256" key="6">
    <source>
        <dbReference type="ARBA" id="ARBA00023152"/>
    </source>
</evidence>
<comment type="caution">
    <text evidence="16">The sequence shown here is derived from an EMBL/GenBank/DDBJ whole genome shotgun (WGS) entry which is preliminary data.</text>
</comment>
<keyword evidence="8 10" id="KW-0413">Isomerase</keyword>
<dbReference type="Gene3D" id="3.40.720.10">
    <property type="entry name" value="Alkaline Phosphatase, subunit A"/>
    <property type="match status" value="1"/>
</dbReference>
<evidence type="ECO:0000256" key="4">
    <source>
        <dbReference type="ARBA" id="ARBA00012026"/>
    </source>
</evidence>
<feature type="binding site" evidence="10 12">
    <location>
        <position position="330"/>
    </location>
    <ligand>
        <name>substrate</name>
    </ligand>
</feature>
<dbReference type="OMA" id="FMDGRDT"/>
<dbReference type="PANTHER" id="PTHR31637">
    <property type="entry name" value="2,3-BISPHOSPHOGLYCERATE-INDEPENDENT PHOSPHOGLYCERATE MUTASE"/>
    <property type="match status" value="1"/>
</dbReference>
<proteinExistence type="inferred from homology"/>
<feature type="binding site" evidence="10 12">
    <location>
        <begin position="258"/>
        <end position="261"/>
    </location>
    <ligand>
        <name>substrate</name>
    </ligand>
</feature>
<keyword evidence="6 10" id="KW-0324">Glycolysis</keyword>
<keyword evidence="7 10" id="KW-0464">Manganese</keyword>
<dbReference type="InterPro" id="IPR005995">
    <property type="entry name" value="Pgm_bpd_ind"/>
</dbReference>
<evidence type="ECO:0000256" key="10">
    <source>
        <dbReference type="HAMAP-Rule" id="MF_01038"/>
    </source>
</evidence>
<comment type="catalytic activity">
    <reaction evidence="1 10">
        <text>(2R)-2-phosphoglycerate = (2R)-3-phosphoglycerate</text>
        <dbReference type="Rhea" id="RHEA:15901"/>
        <dbReference type="ChEBI" id="CHEBI:58272"/>
        <dbReference type="ChEBI" id="CHEBI:58289"/>
        <dbReference type="EC" id="5.4.2.12"/>
    </reaction>
</comment>
<dbReference type="AlphaFoldDB" id="A0A3D5QE51"/>
<evidence type="ECO:0000256" key="11">
    <source>
        <dbReference type="PIRSR" id="PIRSR001492-1"/>
    </source>
</evidence>
<dbReference type="NCBIfam" id="TIGR01307">
    <property type="entry name" value="pgm_bpd_ind"/>
    <property type="match status" value="1"/>
</dbReference>
<dbReference type="UniPathway" id="UPA00109">
    <property type="reaction ID" value="UER00186"/>
</dbReference>
<comment type="similarity">
    <text evidence="3 10">Belongs to the BPG-independent phosphoglycerate mutase family.</text>
</comment>
<dbReference type="InterPro" id="IPR017850">
    <property type="entry name" value="Alkaline_phosphatase_core_sf"/>
</dbReference>
<dbReference type="GO" id="GO:0006096">
    <property type="term" value="P:glycolytic process"/>
    <property type="evidence" value="ECO:0007669"/>
    <property type="project" value="UniProtKB-UniRule"/>
</dbReference>
<dbReference type="EC" id="5.4.2.12" evidence="4 10"/>
<dbReference type="InterPro" id="IPR006124">
    <property type="entry name" value="Metalloenzyme"/>
</dbReference>
<feature type="domain" description="BPG-independent PGAM N-terminal" evidence="15">
    <location>
        <begin position="83"/>
        <end position="294"/>
    </location>
</feature>
<evidence type="ECO:0000256" key="3">
    <source>
        <dbReference type="ARBA" id="ARBA00008819"/>
    </source>
</evidence>
<feature type="binding site" evidence="10 12">
    <location>
        <position position="186"/>
    </location>
    <ligand>
        <name>substrate</name>
    </ligand>
</feature>
<feature type="binding site" evidence="10 13">
    <location>
        <position position="458"/>
    </location>
    <ligand>
        <name>Mn(2+)</name>
        <dbReference type="ChEBI" id="CHEBI:29035"/>
        <label>1</label>
    </ligand>
</feature>
<evidence type="ECO:0000256" key="8">
    <source>
        <dbReference type="ARBA" id="ARBA00023235"/>
    </source>
</evidence>
<evidence type="ECO:0000256" key="2">
    <source>
        <dbReference type="ARBA" id="ARBA00004798"/>
    </source>
</evidence>
<dbReference type="Pfam" id="PF06415">
    <property type="entry name" value="iPGM_N"/>
    <property type="match status" value="1"/>
</dbReference>
<feature type="binding site" evidence="10 12">
    <location>
        <position position="124"/>
    </location>
    <ligand>
        <name>substrate</name>
    </ligand>
</feature>
<dbReference type="FunFam" id="3.40.1450.10:FF:000001">
    <property type="entry name" value="2,3-bisphosphoglycerate-independent phosphoglycerate mutase"/>
    <property type="match status" value="1"/>
</dbReference>
<comment type="cofactor">
    <cofactor evidence="10">
        <name>Mn(2+)</name>
        <dbReference type="ChEBI" id="CHEBI:29035"/>
    </cofactor>
    <text evidence="10">Binds 2 manganese ions per subunit.</text>
</comment>
<reference evidence="16 17" key="1">
    <citation type="journal article" date="2018" name="Nat. Biotechnol.">
        <title>A standardized bacterial taxonomy based on genome phylogeny substantially revises the tree of life.</title>
        <authorList>
            <person name="Parks D.H."/>
            <person name="Chuvochina M."/>
            <person name="Waite D.W."/>
            <person name="Rinke C."/>
            <person name="Skarshewski A."/>
            <person name="Chaumeil P.A."/>
            <person name="Hugenholtz P."/>
        </authorList>
    </citation>
    <scope>NUCLEOTIDE SEQUENCE [LARGE SCALE GENOMIC DNA]</scope>
    <source>
        <strain evidence="16">UBA8672</strain>
    </source>
</reference>
<comment type="pathway">
    <text evidence="2 10">Carbohydrate degradation; glycolysis; pyruvate from D-glyceraldehyde 3-phosphate: step 3/5.</text>
</comment>
<sequence length="509" mass="57598">MTGKNKLILLILDGWGFRESKDHNAVQLSNPVNFNRLWNNEPHMLLNASEEYVGLPSGQMGNSEVGHMNIGAGRVVYQDFLRINKAVDSGKILENDNISSFFDKIKNCGGTLHFFGLVSDGGVHSHINHLKGLVKAAKDSGIDRVCIHAFMDGRDTPPKSGINYIKELNEYLSINNYGKITTVSGRYYAMDRDKRWDRIEKAYNAIVRGKGRIADSPEKAVKYAYEAGESDEFITPTVIEDDFLRMEKGDGIFFFNFRADRARQLTTVFTDKNFNQFKTEPVNPYYMTMTSYDKAFDVPVAFPPLSLENIFGEVLSVNKLTQMRIAETEKYAHVTFFFNGGREVEFKGEIRELIPSPREVATYDEKPEMSVKKVCDRFEERFLSKDIDFTVMNFANPDMVGHTGVEEAAVKACKAVDEQLGRVVKIARDTDSVLVVTADHGNSEQMWDEENNQPHTAHTLNRVPFIIFNYDCKLRSSSDAKLADIAPTLLDILKIKKPKEMTGESLLVK</sequence>
<evidence type="ECO:0000256" key="5">
    <source>
        <dbReference type="ARBA" id="ARBA00022723"/>
    </source>
</evidence>
<dbReference type="Gene3D" id="3.40.1450.10">
    <property type="entry name" value="BPG-independent phosphoglycerate mutase, domain B"/>
    <property type="match status" value="1"/>
</dbReference>
<feature type="binding site" evidence="10 13">
    <location>
        <position position="402"/>
    </location>
    <ligand>
        <name>Mn(2+)</name>
        <dbReference type="ChEBI" id="CHEBI:29035"/>
        <label>1</label>
    </ligand>
</feature>
<dbReference type="Proteomes" id="UP000262325">
    <property type="component" value="Unassembled WGS sequence"/>
</dbReference>
<evidence type="ECO:0000256" key="9">
    <source>
        <dbReference type="ARBA" id="ARBA00071648"/>
    </source>
</evidence>
<gene>
    <name evidence="10" type="primary">gpmI</name>
    <name evidence="16" type="ORF">DHM44_09590</name>
</gene>
<feature type="binding site" evidence="10 13">
    <location>
        <position position="440"/>
    </location>
    <ligand>
        <name>Mn(2+)</name>
        <dbReference type="ChEBI" id="CHEBI:29035"/>
        <label>2</label>
    </ligand>
</feature>
<comment type="subunit">
    <text evidence="10">Monomer.</text>
</comment>